<accession>A0A4Z1E0R2</accession>
<evidence type="ECO:0000313" key="2">
    <source>
        <dbReference type="Proteomes" id="UP000297318"/>
    </source>
</evidence>
<dbReference type="Pfam" id="PF13830">
    <property type="entry name" value="DUF4192"/>
    <property type="match status" value="1"/>
</dbReference>
<reference evidence="1 2" key="1">
    <citation type="submission" date="2018-11" db="EMBL/GenBank/DDBJ databases">
        <title>Complete genome sequencing of the Actinobacteria Serinibacter sp. K3-2.</title>
        <authorList>
            <person name="Rakitin A.L."/>
            <person name="Beletsky A.V."/>
            <person name="Mardanov A.V."/>
            <person name="Ravin N.V."/>
            <person name="Gromova A.S."/>
            <person name="Filippova S.N."/>
            <person name="Gal'Chenko V.F."/>
        </authorList>
    </citation>
    <scope>NUCLEOTIDE SEQUENCE [LARGE SCALE GENOMIC DNA]</scope>
    <source>
        <strain evidence="1 2">K3-2</strain>
    </source>
</reference>
<keyword evidence="2" id="KW-1185">Reference proteome</keyword>
<dbReference type="InterPro" id="IPR025447">
    <property type="entry name" value="DUF4192"/>
</dbReference>
<comment type="caution">
    <text evidence="1">The sequence shown here is derived from an EMBL/GenBank/DDBJ whole genome shotgun (WGS) entry which is preliminary data.</text>
</comment>
<sequence length="378" mass="39331">MSAQPVPQQPPLIRVSEAREVLSYVPHAMGFRPESSLVAISLRPPRGRIGLVARVDLGDVTGVAGDAVAHGLVRHLLADGASGVFLVAYVGGPLALARRSTVVRAAVAAVERAATVPVRDAWVVADDGFAALRCDDARCCPEAGHPLSELETTQINAAMIVAGSAPVARRRDLRAGAEADPAPLAAFEAGARAERARRARARREGREERWRRAAADDAVGILCDTQRRAAGAFSSGGAGVADPAALGRLAEGLRDVLVRDAAIAGVLTSRTVHDEVGLAGALDAMFLSGAPAPDRDRVGSARAVLVDAVRLARGRTRSRLLGVLAWVSWWCGDGATAQVMAQEALDLHDQDRLALLVEQALDAGLAPSWVAAARSGGA</sequence>
<proteinExistence type="predicted"/>
<dbReference type="EMBL" id="RHPJ01000003">
    <property type="protein sequence ID" value="TGO04829.1"/>
    <property type="molecule type" value="Genomic_DNA"/>
</dbReference>
<name>A0A4Z1E0R2_9MICO</name>
<protein>
    <recommendedName>
        <fullName evidence="3">DUF4192 domain-containing protein</fullName>
    </recommendedName>
</protein>
<gene>
    <name evidence="1" type="ORF">SERN_2422</name>
</gene>
<evidence type="ECO:0000313" key="1">
    <source>
        <dbReference type="EMBL" id="TGO04829.1"/>
    </source>
</evidence>
<dbReference type="Proteomes" id="UP000297318">
    <property type="component" value="Unassembled WGS sequence"/>
</dbReference>
<dbReference type="AlphaFoldDB" id="A0A4Z1E0R2"/>
<organism evidence="1 2">
    <name type="scientific">Serinibacter arcticus</name>
    <dbReference type="NCBI Taxonomy" id="1655435"/>
    <lineage>
        <taxon>Bacteria</taxon>
        <taxon>Bacillati</taxon>
        <taxon>Actinomycetota</taxon>
        <taxon>Actinomycetes</taxon>
        <taxon>Micrococcales</taxon>
        <taxon>Beutenbergiaceae</taxon>
        <taxon>Serinibacter</taxon>
    </lineage>
</organism>
<evidence type="ECO:0008006" key="3">
    <source>
        <dbReference type="Google" id="ProtNLM"/>
    </source>
</evidence>
<dbReference type="RefSeq" id="WP_158292650.1">
    <property type="nucleotide sequence ID" value="NZ_RHPJ01000003.1"/>
</dbReference>
<dbReference type="OrthoDB" id="4954868at2"/>